<keyword evidence="1" id="KW-1133">Transmembrane helix</keyword>
<proteinExistence type="predicted"/>
<accession>A0AAD9IS66</accession>
<dbReference type="Proteomes" id="UP001208570">
    <property type="component" value="Unassembled WGS sequence"/>
</dbReference>
<dbReference type="EMBL" id="JAODUP010001701">
    <property type="protein sequence ID" value="KAK2139593.1"/>
    <property type="molecule type" value="Genomic_DNA"/>
</dbReference>
<feature type="non-terminal residue" evidence="2">
    <location>
        <position position="108"/>
    </location>
</feature>
<protein>
    <submittedName>
        <fullName evidence="2">Uncharacterized protein</fullName>
    </submittedName>
</protein>
<evidence type="ECO:0000256" key="1">
    <source>
        <dbReference type="SAM" id="Phobius"/>
    </source>
</evidence>
<keyword evidence="1" id="KW-0812">Transmembrane</keyword>
<feature type="transmembrane region" description="Helical" evidence="1">
    <location>
        <begin position="6"/>
        <end position="26"/>
    </location>
</feature>
<evidence type="ECO:0000313" key="2">
    <source>
        <dbReference type="EMBL" id="KAK2139593.1"/>
    </source>
</evidence>
<gene>
    <name evidence="2" type="ORF">LSH36_1699g00010</name>
</gene>
<dbReference type="AlphaFoldDB" id="A0AAD9IS66"/>
<evidence type="ECO:0000313" key="3">
    <source>
        <dbReference type="Proteomes" id="UP001208570"/>
    </source>
</evidence>
<comment type="caution">
    <text evidence="2">The sequence shown here is derived from an EMBL/GenBank/DDBJ whole genome shotgun (WGS) entry which is preliminary data.</text>
</comment>
<reference evidence="2" key="1">
    <citation type="journal article" date="2023" name="Mol. Biol. Evol.">
        <title>Third-Generation Sequencing Reveals the Adaptive Role of the Epigenome in Three Deep-Sea Polychaetes.</title>
        <authorList>
            <person name="Perez M."/>
            <person name="Aroh O."/>
            <person name="Sun Y."/>
            <person name="Lan Y."/>
            <person name="Juniper S.K."/>
            <person name="Young C.R."/>
            <person name="Angers B."/>
            <person name="Qian P.Y."/>
        </authorList>
    </citation>
    <scope>NUCLEOTIDE SEQUENCE</scope>
    <source>
        <strain evidence="2">P08H-3</strain>
    </source>
</reference>
<organism evidence="2 3">
    <name type="scientific">Paralvinella palmiformis</name>
    <dbReference type="NCBI Taxonomy" id="53620"/>
    <lineage>
        <taxon>Eukaryota</taxon>
        <taxon>Metazoa</taxon>
        <taxon>Spiralia</taxon>
        <taxon>Lophotrochozoa</taxon>
        <taxon>Annelida</taxon>
        <taxon>Polychaeta</taxon>
        <taxon>Sedentaria</taxon>
        <taxon>Canalipalpata</taxon>
        <taxon>Terebellida</taxon>
        <taxon>Terebelliformia</taxon>
        <taxon>Alvinellidae</taxon>
        <taxon>Paralvinella</taxon>
    </lineage>
</organism>
<sequence>MISPYLGMKIGIFIFPIAIVVGRGIFSVSKNDYSIVYDVNLASIKVDMVTVKTESRIQCATLCQGVYGCGGFNIRILITGSFQCELKQGLTTFADLKSENGTTYYQKT</sequence>
<keyword evidence="3" id="KW-1185">Reference proteome</keyword>
<name>A0AAD9IS66_9ANNE</name>
<keyword evidence="1" id="KW-0472">Membrane</keyword>